<feature type="region of interest" description="Disordered" evidence="1">
    <location>
        <begin position="413"/>
        <end position="452"/>
    </location>
</feature>
<dbReference type="SUPFAM" id="SSF48371">
    <property type="entry name" value="ARM repeat"/>
    <property type="match status" value="1"/>
</dbReference>
<feature type="region of interest" description="Disordered" evidence="1">
    <location>
        <begin position="529"/>
        <end position="620"/>
    </location>
</feature>
<dbReference type="OrthoDB" id="63891at2759"/>
<dbReference type="Gene3D" id="1.25.10.10">
    <property type="entry name" value="Leucine-rich Repeat Variant"/>
    <property type="match status" value="2"/>
</dbReference>
<evidence type="ECO:0000313" key="4">
    <source>
        <dbReference type="Proteomes" id="UP000291343"/>
    </source>
</evidence>
<dbReference type="PANTHER" id="PTHR21567:SF87">
    <property type="entry name" value="CRESCERIN-LIKE PROTEIN CHE-12"/>
    <property type="match status" value="1"/>
</dbReference>
<reference evidence="3 4" key="1">
    <citation type="journal article" date="2017" name="Gigascience">
        <title>Genome sequence of the small brown planthopper, Laodelphax striatellus.</title>
        <authorList>
            <person name="Zhu J."/>
            <person name="Jiang F."/>
            <person name="Wang X."/>
            <person name="Yang P."/>
            <person name="Bao Y."/>
            <person name="Zhao W."/>
            <person name="Wang W."/>
            <person name="Lu H."/>
            <person name="Wang Q."/>
            <person name="Cui N."/>
            <person name="Li J."/>
            <person name="Chen X."/>
            <person name="Luo L."/>
            <person name="Yu J."/>
            <person name="Kang L."/>
            <person name="Cui F."/>
        </authorList>
    </citation>
    <scope>NUCLEOTIDE SEQUENCE [LARGE SCALE GENOMIC DNA]</scope>
    <source>
        <strain evidence="3">Lst14</strain>
    </source>
</reference>
<feature type="compositionally biased region" description="Pro residues" evidence="1">
    <location>
        <begin position="698"/>
        <end position="712"/>
    </location>
</feature>
<dbReference type="InterPro" id="IPR011989">
    <property type="entry name" value="ARM-like"/>
</dbReference>
<dbReference type="Proteomes" id="UP000291343">
    <property type="component" value="Unassembled WGS sequence"/>
</dbReference>
<feature type="region of interest" description="Disordered" evidence="1">
    <location>
        <begin position="292"/>
        <end position="313"/>
    </location>
</feature>
<keyword evidence="4" id="KW-1185">Reference proteome</keyword>
<protein>
    <recommendedName>
        <fullName evidence="2">TOG domain-containing protein</fullName>
    </recommendedName>
</protein>
<dbReference type="Pfam" id="PF12348">
    <property type="entry name" value="CLASP_N"/>
    <property type="match status" value="1"/>
</dbReference>
<feature type="region of interest" description="Disordered" evidence="1">
    <location>
        <begin position="666"/>
        <end position="715"/>
    </location>
</feature>
<comment type="caution">
    <text evidence="3">The sequence shown here is derived from an EMBL/GenBank/DDBJ whole genome shotgun (WGS) entry which is preliminary data.</text>
</comment>
<name>A0A482X2A8_LAOST</name>
<feature type="domain" description="TOG" evidence="2">
    <location>
        <begin position="802"/>
        <end position="1037"/>
    </location>
</feature>
<evidence type="ECO:0000259" key="2">
    <source>
        <dbReference type="SMART" id="SM01349"/>
    </source>
</evidence>
<dbReference type="GO" id="GO:0005929">
    <property type="term" value="C:cilium"/>
    <property type="evidence" value="ECO:0007669"/>
    <property type="project" value="TreeGrafter"/>
</dbReference>
<dbReference type="GO" id="GO:0000226">
    <property type="term" value="P:microtubule cytoskeleton organization"/>
    <property type="evidence" value="ECO:0007669"/>
    <property type="project" value="TreeGrafter"/>
</dbReference>
<feature type="compositionally biased region" description="Acidic residues" evidence="1">
    <location>
        <begin position="674"/>
        <end position="686"/>
    </location>
</feature>
<evidence type="ECO:0000256" key="1">
    <source>
        <dbReference type="SAM" id="MobiDB-lite"/>
    </source>
</evidence>
<dbReference type="PANTHER" id="PTHR21567">
    <property type="entry name" value="CLASP"/>
    <property type="match status" value="1"/>
</dbReference>
<dbReference type="InterPro" id="IPR034085">
    <property type="entry name" value="TOG"/>
</dbReference>
<dbReference type="EMBL" id="QKKF02019844">
    <property type="protein sequence ID" value="RZF39361.1"/>
    <property type="molecule type" value="Genomic_DNA"/>
</dbReference>
<feature type="region of interest" description="Disordered" evidence="1">
    <location>
        <begin position="637"/>
        <end position="656"/>
    </location>
</feature>
<organism evidence="3 4">
    <name type="scientific">Laodelphax striatellus</name>
    <name type="common">Small brown planthopper</name>
    <name type="synonym">Delphax striatella</name>
    <dbReference type="NCBI Taxonomy" id="195883"/>
    <lineage>
        <taxon>Eukaryota</taxon>
        <taxon>Metazoa</taxon>
        <taxon>Ecdysozoa</taxon>
        <taxon>Arthropoda</taxon>
        <taxon>Hexapoda</taxon>
        <taxon>Insecta</taxon>
        <taxon>Pterygota</taxon>
        <taxon>Neoptera</taxon>
        <taxon>Paraneoptera</taxon>
        <taxon>Hemiptera</taxon>
        <taxon>Auchenorrhyncha</taxon>
        <taxon>Fulgoroidea</taxon>
        <taxon>Delphacidae</taxon>
        <taxon>Criomorphinae</taxon>
        <taxon>Laodelphax</taxon>
    </lineage>
</organism>
<dbReference type="SMR" id="A0A482X2A8"/>
<feature type="compositionally biased region" description="Basic and acidic residues" evidence="1">
    <location>
        <begin position="602"/>
        <end position="614"/>
    </location>
</feature>
<dbReference type="InParanoid" id="A0A482X2A8"/>
<sequence>MQIAVHGGKVAIVRWREDDWRGRVRSLDRLALALRQAEFSRYLATVGQRGGLALLSLLLRSLHDDRSQRLVSSSLRAARSLIQVLPVGCVHSTLACLVPSFCRHLGGGGTGSVMVKLEAIAALKSLMRIVRPAPIVDILFGDKCFGSRSSKQRESSLLCLMYSLMTFPSTEFSCPRLANWIMRAASREPKRRVRQSILETLAVLAQFVPRSQLKVDVGDYPPSERDEAAQFSDALHARLSRKLLPTVSPEGLILYAIQLPPTLIGADIEWMMRGSGSVSAGSAKNRTQLDNAQRAFNSPPQTETPSSSGSWRSQDMMAVGVAMNGGGRHLNNSMLVYPSSLDEPKSNFDVGWGDSRHSTSVNYGVVRPMYLRFQQDSNHNNTLTPDGFSHVTPSYLQSPAYASRKLLATSAPDLMNQTWPPPQQQQLQQRKSNSPGRRKVEPQTTALDGSGYYTGYAAASPPHVSINPNSLPPLVAASQEWSRAPAGYHWSLSSSSDNQVHHHHAHHHHHHTTHMNDGAQRISYDDQRQNRWTRTPSEPDVYLKKQTGSSGIGGEELTQKPVLARHYGSPQTNGPAHAGYEAYQTKTGPGSASANNRHHRAERQIQDRTRHSQHFDTQANLKRIEFAADGDEIEKTSRLRQQMRPENEKAEHVDELYGEQIIESGSDAAKEKCEEEEEQQDREANDDSGGGVDSCSSPPTPPPPPSPTPQLLPPHLHEIHPARQTPLPLDIENYLQLGSKEIVDKNSEKTDSVQNICCDGDKIATKQKITRPKIKPTFMQKGATNKGNGKLEMTTSPSLYPESLPAFDHPKEGLNKCLSHIENNDWEMTIQGMQSMIRLARHHPSLLLPHTHTLAAALSRHIRSLRSQVARASCQATALLFALLGKPLENELEDLAGSLFNRTADTNKFLRGDCTHALDCMIEHINPNKSIPAIISKGAKHQNAVVRTVASKLLAGLCAKLGAERVLSLPKQIRDSILNTGAKLLTEGSLETRKHAKELFSILSADARLPQIMADVVPNNLMRNISKTLNKLQCNNS</sequence>
<feature type="region of interest" description="Disordered" evidence="1">
    <location>
        <begin position="493"/>
        <end position="517"/>
    </location>
</feature>
<dbReference type="SMART" id="SM01349">
    <property type="entry name" value="TOG"/>
    <property type="match status" value="1"/>
</dbReference>
<evidence type="ECO:0000313" key="3">
    <source>
        <dbReference type="EMBL" id="RZF39361.1"/>
    </source>
</evidence>
<proteinExistence type="predicted"/>
<dbReference type="InterPro" id="IPR024395">
    <property type="entry name" value="CLASP_N_dom"/>
</dbReference>
<dbReference type="FunCoup" id="A0A482X2A8">
    <property type="interactions" value="31"/>
</dbReference>
<dbReference type="GO" id="GO:0008017">
    <property type="term" value="F:microtubule binding"/>
    <property type="evidence" value="ECO:0007669"/>
    <property type="project" value="TreeGrafter"/>
</dbReference>
<dbReference type="AlphaFoldDB" id="A0A482X2A8"/>
<gene>
    <name evidence="3" type="ORF">LSTR_LSTR000882</name>
</gene>
<dbReference type="InterPro" id="IPR016024">
    <property type="entry name" value="ARM-type_fold"/>
</dbReference>
<feature type="compositionally biased region" description="Basic residues" evidence="1">
    <location>
        <begin position="501"/>
        <end position="513"/>
    </location>
</feature>
<feature type="compositionally biased region" description="Polar residues" evidence="1">
    <location>
        <begin position="584"/>
        <end position="595"/>
    </location>
</feature>
<dbReference type="GO" id="GO:0005881">
    <property type="term" value="C:cytoplasmic microtubule"/>
    <property type="evidence" value="ECO:0007669"/>
    <property type="project" value="TreeGrafter"/>
</dbReference>
<feature type="compositionally biased region" description="Basic and acidic residues" evidence="1">
    <location>
        <begin position="637"/>
        <end position="655"/>
    </location>
</feature>
<accession>A0A482X2A8</accession>